<accession>A0ABR3N0P8</accession>
<proteinExistence type="predicted"/>
<evidence type="ECO:0000313" key="1">
    <source>
        <dbReference type="EMBL" id="KAL1270497.1"/>
    </source>
</evidence>
<dbReference type="Proteomes" id="UP001558613">
    <property type="component" value="Unassembled WGS sequence"/>
</dbReference>
<sequence>MCVHQTPADSLNKADRPLLLPQTRSLSLNTDVKCAAARVERNRAKIKRWKATGCMQLLSAGRVLTLRWAPGLVPCECVFL</sequence>
<protein>
    <submittedName>
        <fullName evidence="1">Uncharacterized protein</fullName>
    </submittedName>
</protein>
<keyword evidence="2" id="KW-1185">Reference proteome</keyword>
<evidence type="ECO:0000313" key="2">
    <source>
        <dbReference type="Proteomes" id="UP001558613"/>
    </source>
</evidence>
<name>A0ABR3N0P8_9TELE</name>
<dbReference type="EMBL" id="JAYMGO010000007">
    <property type="protein sequence ID" value="KAL1270497.1"/>
    <property type="molecule type" value="Genomic_DNA"/>
</dbReference>
<organism evidence="1 2">
    <name type="scientific">Cirrhinus molitorella</name>
    <name type="common">mud carp</name>
    <dbReference type="NCBI Taxonomy" id="172907"/>
    <lineage>
        <taxon>Eukaryota</taxon>
        <taxon>Metazoa</taxon>
        <taxon>Chordata</taxon>
        <taxon>Craniata</taxon>
        <taxon>Vertebrata</taxon>
        <taxon>Euteleostomi</taxon>
        <taxon>Actinopterygii</taxon>
        <taxon>Neopterygii</taxon>
        <taxon>Teleostei</taxon>
        <taxon>Ostariophysi</taxon>
        <taxon>Cypriniformes</taxon>
        <taxon>Cyprinidae</taxon>
        <taxon>Labeoninae</taxon>
        <taxon>Labeonini</taxon>
        <taxon>Cirrhinus</taxon>
    </lineage>
</organism>
<comment type="caution">
    <text evidence="1">The sequence shown here is derived from an EMBL/GenBank/DDBJ whole genome shotgun (WGS) entry which is preliminary data.</text>
</comment>
<reference evidence="1 2" key="1">
    <citation type="submission" date="2023-09" db="EMBL/GenBank/DDBJ databases">
        <authorList>
            <person name="Wang M."/>
        </authorList>
    </citation>
    <scope>NUCLEOTIDE SEQUENCE [LARGE SCALE GENOMIC DNA]</scope>
    <source>
        <strain evidence="1">GT-2023</strain>
        <tissue evidence="1">Liver</tissue>
    </source>
</reference>
<gene>
    <name evidence="1" type="ORF">QQF64_029513</name>
</gene>